<organism evidence="6 7">
    <name type="scientific">Orenia metallireducens</name>
    <dbReference type="NCBI Taxonomy" id="1413210"/>
    <lineage>
        <taxon>Bacteria</taxon>
        <taxon>Bacillati</taxon>
        <taxon>Bacillota</taxon>
        <taxon>Clostridia</taxon>
        <taxon>Halanaerobiales</taxon>
        <taxon>Halobacteroidaceae</taxon>
        <taxon>Orenia</taxon>
    </lineage>
</organism>
<dbReference type="SUPFAM" id="SSF102114">
    <property type="entry name" value="Radical SAM enzymes"/>
    <property type="match status" value="1"/>
</dbReference>
<dbReference type="PANTHER" id="PTHR11228:SF7">
    <property type="entry name" value="PQQA PEPTIDE CYCLASE"/>
    <property type="match status" value="1"/>
</dbReference>
<dbReference type="PROSITE" id="PS51918">
    <property type="entry name" value="RADICAL_SAM"/>
    <property type="match status" value="1"/>
</dbReference>
<evidence type="ECO:0000256" key="1">
    <source>
        <dbReference type="ARBA" id="ARBA00022691"/>
    </source>
</evidence>
<gene>
    <name evidence="6" type="ORF">SAMN06265827_14615</name>
</gene>
<evidence type="ECO:0000256" key="4">
    <source>
        <dbReference type="ARBA" id="ARBA00023014"/>
    </source>
</evidence>
<evidence type="ECO:0000256" key="3">
    <source>
        <dbReference type="ARBA" id="ARBA00023004"/>
    </source>
</evidence>
<dbReference type="InterPro" id="IPR006638">
    <property type="entry name" value="Elp3/MiaA/NifB-like_rSAM"/>
</dbReference>
<evidence type="ECO:0000259" key="5">
    <source>
        <dbReference type="PROSITE" id="PS51918"/>
    </source>
</evidence>
<keyword evidence="1" id="KW-0949">S-adenosyl-L-methionine</keyword>
<sequence>MKYNPIASVWEITMGCNMRCKHCGSSCEEALEGELTTEEALDLCDQLGELGLKWITLSGGEPTTRKDWHLIAKRLRENNVIPNIITNGWLLNEEILDKVVEAGIGTIAISIDGLEETHDFIRKEGSFQRSMSAFDLMKEKGVYSAAITTINKDNIDQLNDLKELFIEKGIKRWQVQVGLPMGNFKENKDMVIDPEQVDEIIDFAYDVSKEGRIIIDLADCLGYYNFKEIEVRKKSAATEGSTGIWQGCTAGKYSFGILHNGDILGCTSIRDKEFIEGNIRDQSLREIWEDENNFKWNREMKKEKLDGLCKICHFGERCLGGCPNTRLVMEGDVHGENKYCSYNIAIQKGREKIDKVSDFEELAVKGRILAEKENFQLAEILVSKALDIKGNDLELMKLYGYISFMLGNYTDSKEVNEKVLAQQSEDVYANKGMGLSLAKLGKLEEGIRFLRKSIELTDESYMDPYYDLAVTLVEHNRKNDAISVLEEGRQASEKFIEQSEQLYNQLIS</sequence>
<dbReference type="GO" id="GO:0046872">
    <property type="term" value="F:metal ion binding"/>
    <property type="evidence" value="ECO:0007669"/>
    <property type="project" value="UniProtKB-KW"/>
</dbReference>
<keyword evidence="4" id="KW-0411">Iron-sulfur</keyword>
<dbReference type="SMART" id="SM00729">
    <property type="entry name" value="Elp3"/>
    <property type="match status" value="1"/>
</dbReference>
<dbReference type="InterPro" id="IPR058240">
    <property type="entry name" value="rSAM_sf"/>
</dbReference>
<dbReference type="RefSeq" id="WP_097019579.1">
    <property type="nucleotide sequence ID" value="NZ_OBDZ01000046.1"/>
</dbReference>
<accession>A0A285IG24</accession>
<dbReference type="InterPro" id="IPR013785">
    <property type="entry name" value="Aldolase_TIM"/>
</dbReference>
<dbReference type="Gene3D" id="1.25.40.10">
    <property type="entry name" value="Tetratricopeptide repeat domain"/>
    <property type="match status" value="1"/>
</dbReference>
<dbReference type="GO" id="GO:0003824">
    <property type="term" value="F:catalytic activity"/>
    <property type="evidence" value="ECO:0007669"/>
    <property type="project" value="InterPro"/>
</dbReference>
<dbReference type="InterPro" id="IPR007197">
    <property type="entry name" value="rSAM"/>
</dbReference>
<dbReference type="Proteomes" id="UP000219573">
    <property type="component" value="Unassembled WGS sequence"/>
</dbReference>
<evidence type="ECO:0000256" key="2">
    <source>
        <dbReference type="ARBA" id="ARBA00022723"/>
    </source>
</evidence>
<dbReference type="InterPro" id="IPR050377">
    <property type="entry name" value="Radical_SAM_PqqE_MftC-like"/>
</dbReference>
<dbReference type="GO" id="GO:0051536">
    <property type="term" value="F:iron-sulfur cluster binding"/>
    <property type="evidence" value="ECO:0007669"/>
    <property type="project" value="UniProtKB-KW"/>
</dbReference>
<dbReference type="CDD" id="cd01335">
    <property type="entry name" value="Radical_SAM"/>
    <property type="match status" value="1"/>
</dbReference>
<keyword evidence="3" id="KW-0408">Iron</keyword>
<protein>
    <submittedName>
        <fullName evidence="6">Radical SAM additional 4Fe4S-binding SPASM domain-containing protein</fullName>
    </submittedName>
</protein>
<feature type="domain" description="Radical SAM core" evidence="5">
    <location>
        <begin position="2"/>
        <end position="210"/>
    </location>
</feature>
<dbReference type="Gene3D" id="3.20.20.70">
    <property type="entry name" value="Aldolase class I"/>
    <property type="match status" value="1"/>
</dbReference>
<dbReference type="OrthoDB" id="9810775at2"/>
<dbReference type="EMBL" id="OBDZ01000046">
    <property type="protein sequence ID" value="SNY46925.1"/>
    <property type="molecule type" value="Genomic_DNA"/>
</dbReference>
<dbReference type="InterPro" id="IPR019734">
    <property type="entry name" value="TPR_rpt"/>
</dbReference>
<dbReference type="SFLD" id="SFLDS00029">
    <property type="entry name" value="Radical_SAM"/>
    <property type="match status" value="1"/>
</dbReference>
<dbReference type="InterPro" id="IPR023885">
    <property type="entry name" value="4Fe4S-binding_SPASM_dom"/>
</dbReference>
<dbReference type="SMART" id="SM00028">
    <property type="entry name" value="TPR"/>
    <property type="match status" value="3"/>
</dbReference>
<dbReference type="SFLD" id="SFLDG01067">
    <property type="entry name" value="SPASM/twitch_domain_containing"/>
    <property type="match status" value="1"/>
</dbReference>
<keyword evidence="7" id="KW-1185">Reference proteome</keyword>
<dbReference type="SUPFAM" id="SSF48452">
    <property type="entry name" value="TPR-like"/>
    <property type="match status" value="1"/>
</dbReference>
<dbReference type="Pfam" id="PF13186">
    <property type="entry name" value="SPASM"/>
    <property type="match status" value="1"/>
</dbReference>
<evidence type="ECO:0000313" key="7">
    <source>
        <dbReference type="Proteomes" id="UP000219573"/>
    </source>
</evidence>
<evidence type="ECO:0000313" key="6">
    <source>
        <dbReference type="EMBL" id="SNY46925.1"/>
    </source>
</evidence>
<keyword evidence="2" id="KW-0479">Metal-binding</keyword>
<dbReference type="Pfam" id="PF04055">
    <property type="entry name" value="Radical_SAM"/>
    <property type="match status" value="1"/>
</dbReference>
<dbReference type="SFLD" id="SFLDG01386">
    <property type="entry name" value="main_SPASM_domain-containing"/>
    <property type="match status" value="1"/>
</dbReference>
<reference evidence="7" key="1">
    <citation type="submission" date="2017-09" db="EMBL/GenBank/DDBJ databases">
        <authorList>
            <person name="Varghese N."/>
            <person name="Submissions S."/>
        </authorList>
    </citation>
    <scope>NUCLEOTIDE SEQUENCE [LARGE SCALE GENOMIC DNA]</scope>
    <source>
        <strain evidence="7">MSL47</strain>
    </source>
</reference>
<dbReference type="PANTHER" id="PTHR11228">
    <property type="entry name" value="RADICAL SAM DOMAIN PROTEIN"/>
    <property type="match status" value="1"/>
</dbReference>
<dbReference type="AlphaFoldDB" id="A0A285IG24"/>
<dbReference type="NCBIfam" id="TIGR04085">
    <property type="entry name" value="rSAM_more_4Fe4S"/>
    <property type="match status" value="1"/>
</dbReference>
<name>A0A285IG24_9FIRM</name>
<dbReference type="InterPro" id="IPR011990">
    <property type="entry name" value="TPR-like_helical_dom_sf"/>
</dbReference>
<proteinExistence type="predicted"/>